<dbReference type="OrthoDB" id="4172585at2"/>
<reference evidence="2 3" key="1">
    <citation type="submission" date="2018-10" db="EMBL/GenBank/DDBJ databases">
        <title>Relationship between Morphology and Antimicrobial Activity in Streptomyces.</title>
        <authorList>
            <person name="Kang H.J."/>
            <person name="Kim S.B."/>
        </authorList>
    </citation>
    <scope>NUCLEOTIDE SEQUENCE [LARGE SCALE GENOMIC DNA]</scope>
    <source>
        <strain evidence="2 3">BH38</strain>
    </source>
</reference>
<feature type="compositionally biased region" description="Basic and acidic residues" evidence="1">
    <location>
        <begin position="223"/>
        <end position="233"/>
    </location>
</feature>
<dbReference type="KEGG" id="shun:DWB77_00037"/>
<dbReference type="EMBL" id="CP032698">
    <property type="protein sequence ID" value="AYG77930.1"/>
    <property type="molecule type" value="Genomic_DNA"/>
</dbReference>
<accession>A0A387HAG0</accession>
<name>A0A387HAG0_9ACTN</name>
<dbReference type="AlphaFoldDB" id="A0A387HAG0"/>
<protein>
    <submittedName>
        <fullName evidence="2">Uncharacterized protein</fullName>
    </submittedName>
</protein>
<organism evidence="2 3">
    <name type="scientific">Streptomyces hundungensis</name>
    <dbReference type="NCBI Taxonomy" id="1077946"/>
    <lineage>
        <taxon>Bacteria</taxon>
        <taxon>Bacillati</taxon>
        <taxon>Actinomycetota</taxon>
        <taxon>Actinomycetes</taxon>
        <taxon>Kitasatosporales</taxon>
        <taxon>Streptomycetaceae</taxon>
        <taxon>Streptomyces</taxon>
    </lineage>
</organism>
<evidence type="ECO:0000313" key="3">
    <source>
        <dbReference type="Proteomes" id="UP000271554"/>
    </source>
</evidence>
<gene>
    <name evidence="2" type="ORF">DWB77_00037</name>
</gene>
<keyword evidence="3" id="KW-1185">Reference proteome</keyword>
<evidence type="ECO:0000256" key="1">
    <source>
        <dbReference type="SAM" id="MobiDB-lite"/>
    </source>
</evidence>
<sequence>MPSTANRARLVGTAEIGEEFGVSTGSVTLWYNNRATTGFPDTVGTKGRARQWEYGAVSDWFAAKEKPRLQEAGAAIAGDPDELLNATQVAKALGYKNANQITNYLRNNPGYFPEPDVVEELGTADRPWTRKQWRRSTVAEWAATRRGKGNRRDLAREATLPDVSPEGDADELLAAPAAAALLGYKNTASFSSSLSQGNLPLLKETDGILPAARGSSPAWTRRRILEQATERSNRIRRTSSPAG</sequence>
<feature type="region of interest" description="Disordered" evidence="1">
    <location>
        <begin position="222"/>
        <end position="243"/>
    </location>
</feature>
<proteinExistence type="predicted"/>
<dbReference type="RefSeq" id="WP_120719333.1">
    <property type="nucleotide sequence ID" value="NZ_CP032698.1"/>
</dbReference>
<dbReference type="Proteomes" id="UP000271554">
    <property type="component" value="Chromosome"/>
</dbReference>
<evidence type="ECO:0000313" key="2">
    <source>
        <dbReference type="EMBL" id="AYG77930.1"/>
    </source>
</evidence>